<gene>
    <name evidence="7" type="ORF">ID47_02725</name>
</gene>
<evidence type="ECO:0000256" key="3">
    <source>
        <dbReference type="ARBA" id="ARBA00022898"/>
    </source>
</evidence>
<dbReference type="InterPro" id="IPR050147">
    <property type="entry name" value="Ser/Thr_Dehydratase"/>
</dbReference>
<dbReference type="GO" id="GO:0003941">
    <property type="term" value="F:L-serine ammonia-lyase activity"/>
    <property type="evidence" value="ECO:0007669"/>
    <property type="project" value="UniProtKB-EC"/>
</dbReference>
<comment type="cofactor">
    <cofactor evidence="1">
        <name>pyridoxal 5'-phosphate</name>
        <dbReference type="ChEBI" id="CHEBI:597326"/>
    </cofactor>
</comment>
<keyword evidence="8" id="KW-1185">Reference proteome</keyword>
<sequence>MNINNIKLAAQKMQDVLFRTPIVPAPWLSKKIRGTVYLKLENLQYTSSFKPRGALIKMLNLTPEQKDKGIVAMSAGNHAQGVAFHAQRMGIPATIIMPESTPIAKVERTRNLGAIVVLSGSNLAESELTALEFVEKGLTLIHPYDDEDIITGQGTVALEMLEDRPDIDTLIIPVGGGGLASGCSIAAKALNPNIKIYGVQSTACPAMIHTLYPERWFMPPDSSSLPLAEGIAVKNPGMITREILKTHLTDILAVEDTEIEDAVDALAMGAKVVAEGAGAAAVAALIKNPDLFYGKTVGIIVCGGNIDSRVFSSLIMHSLVRQEKFIRIKIKIPDTAGTLAKVTGIIGHLGGNIFELIHQRHFTNYSSKMTVLEVTIETRGRDHSQQIIQELINEGFPTSFYRT</sequence>
<dbReference type="InterPro" id="IPR001926">
    <property type="entry name" value="TrpB-like_PALP"/>
</dbReference>
<dbReference type="NCBIfam" id="TIGR01127">
    <property type="entry name" value="ilvA_1Cterm"/>
    <property type="match status" value="1"/>
</dbReference>
<dbReference type="InterPro" id="IPR005789">
    <property type="entry name" value="Thr_deHydtase_catblc"/>
</dbReference>
<dbReference type="Pfam" id="PF00291">
    <property type="entry name" value="PALP"/>
    <property type="match status" value="1"/>
</dbReference>
<keyword evidence="3" id="KW-0663">Pyridoxal phosphate</keyword>
<dbReference type="InterPro" id="IPR002912">
    <property type="entry name" value="ACT_dom"/>
</dbReference>
<dbReference type="EMBL" id="CP008941">
    <property type="protein sequence ID" value="AIK95882.1"/>
    <property type="molecule type" value="Genomic_DNA"/>
</dbReference>
<evidence type="ECO:0000256" key="4">
    <source>
        <dbReference type="ARBA" id="ARBA00023239"/>
    </source>
</evidence>
<dbReference type="HOGENOM" id="CLU_021152_4_1_5"/>
<dbReference type="CDD" id="cd04886">
    <property type="entry name" value="ACT_ThrD-II-like"/>
    <property type="match status" value="1"/>
</dbReference>
<dbReference type="RefSeq" id="WP_038463498.1">
    <property type="nucleotide sequence ID" value="NZ_CP008941.1"/>
</dbReference>
<dbReference type="SUPFAM" id="SSF53686">
    <property type="entry name" value="Tryptophan synthase beta subunit-like PLP-dependent enzymes"/>
    <property type="match status" value="1"/>
</dbReference>
<protein>
    <submittedName>
        <fullName evidence="7">Threonine dehydratase</fullName>
    </submittedName>
</protein>
<evidence type="ECO:0000256" key="5">
    <source>
        <dbReference type="ARBA" id="ARBA00049406"/>
    </source>
</evidence>
<evidence type="ECO:0000313" key="7">
    <source>
        <dbReference type="EMBL" id="AIK95882.1"/>
    </source>
</evidence>
<comment type="similarity">
    <text evidence="2">Belongs to the serine/threonine dehydratase family.</text>
</comment>
<dbReference type="GO" id="GO:0009097">
    <property type="term" value="P:isoleucine biosynthetic process"/>
    <property type="evidence" value="ECO:0007669"/>
    <property type="project" value="TreeGrafter"/>
</dbReference>
<evidence type="ECO:0000313" key="8">
    <source>
        <dbReference type="Proteomes" id="UP000028926"/>
    </source>
</evidence>
<dbReference type="PANTHER" id="PTHR48078">
    <property type="entry name" value="THREONINE DEHYDRATASE, MITOCHONDRIAL-RELATED"/>
    <property type="match status" value="1"/>
</dbReference>
<dbReference type="FunFam" id="3.40.50.1100:FF:000005">
    <property type="entry name" value="Threonine dehydratase catabolic"/>
    <property type="match status" value="1"/>
</dbReference>
<dbReference type="GO" id="GO:0006567">
    <property type="term" value="P:L-threonine catabolic process"/>
    <property type="evidence" value="ECO:0007669"/>
    <property type="project" value="InterPro"/>
</dbReference>
<dbReference type="CDD" id="cd01562">
    <property type="entry name" value="Thr-dehyd"/>
    <property type="match status" value="1"/>
</dbReference>
<organism evidence="7 8">
    <name type="scientific">Candidatus Odyssella acanthamoebae</name>
    <dbReference type="NCBI Taxonomy" id="91604"/>
    <lineage>
        <taxon>Bacteria</taxon>
        <taxon>Pseudomonadati</taxon>
        <taxon>Pseudomonadota</taxon>
        <taxon>Alphaproteobacteria</taxon>
        <taxon>Holosporales</taxon>
        <taxon>Candidatus Paracaedibacteraceae</taxon>
        <taxon>Candidatus Odyssella</taxon>
    </lineage>
</organism>
<dbReference type="GO" id="GO:0004794">
    <property type="term" value="F:threonine deaminase activity"/>
    <property type="evidence" value="ECO:0007669"/>
    <property type="project" value="InterPro"/>
</dbReference>
<dbReference type="Gene3D" id="3.40.50.1100">
    <property type="match status" value="2"/>
</dbReference>
<dbReference type="OrthoDB" id="9811476at2"/>
<keyword evidence="4" id="KW-0456">Lyase</keyword>
<accession>A0A077ARR2</accession>
<dbReference type="PANTHER" id="PTHR48078:SF6">
    <property type="entry name" value="L-THREONINE DEHYDRATASE CATABOLIC TDCB"/>
    <property type="match status" value="1"/>
</dbReference>
<comment type="catalytic activity">
    <reaction evidence="5">
        <text>L-serine = pyruvate + NH4(+)</text>
        <dbReference type="Rhea" id="RHEA:19169"/>
        <dbReference type="ChEBI" id="CHEBI:15361"/>
        <dbReference type="ChEBI" id="CHEBI:28938"/>
        <dbReference type="ChEBI" id="CHEBI:33384"/>
        <dbReference type="EC" id="4.3.1.17"/>
    </reaction>
</comment>
<dbReference type="NCBIfam" id="NF005600">
    <property type="entry name" value="PRK07334.1"/>
    <property type="match status" value="1"/>
</dbReference>
<dbReference type="Proteomes" id="UP000028926">
    <property type="component" value="Chromosome"/>
</dbReference>
<evidence type="ECO:0000256" key="1">
    <source>
        <dbReference type="ARBA" id="ARBA00001933"/>
    </source>
</evidence>
<dbReference type="STRING" id="91604.ID47_02725"/>
<reference evidence="7 8" key="1">
    <citation type="submission" date="2014-07" db="EMBL/GenBank/DDBJ databases">
        <title>Comparative genomic insights into amoeba endosymbionts belonging to the families of Holosporaceae and Candidatus Midichloriaceae within Rickettsiales.</title>
        <authorList>
            <person name="Wang Z."/>
            <person name="Wu M."/>
        </authorList>
    </citation>
    <scope>NUCLEOTIDE SEQUENCE [LARGE SCALE GENOMIC DNA]</scope>
    <source>
        <strain evidence="7">PRA3</strain>
    </source>
</reference>
<name>A0A077ARR2_9PROT</name>
<dbReference type="GO" id="GO:0006565">
    <property type="term" value="P:L-serine catabolic process"/>
    <property type="evidence" value="ECO:0007669"/>
    <property type="project" value="TreeGrafter"/>
</dbReference>
<dbReference type="SUPFAM" id="SSF55021">
    <property type="entry name" value="ACT-like"/>
    <property type="match status" value="1"/>
</dbReference>
<dbReference type="InterPro" id="IPR045865">
    <property type="entry name" value="ACT-like_dom_sf"/>
</dbReference>
<dbReference type="AlphaFoldDB" id="A0A077ARR2"/>
<evidence type="ECO:0000256" key="2">
    <source>
        <dbReference type="ARBA" id="ARBA00010869"/>
    </source>
</evidence>
<dbReference type="PROSITE" id="PS51671">
    <property type="entry name" value="ACT"/>
    <property type="match status" value="1"/>
</dbReference>
<proteinExistence type="inferred from homology"/>
<evidence type="ECO:0000259" key="6">
    <source>
        <dbReference type="PROSITE" id="PS51671"/>
    </source>
</evidence>
<feature type="domain" description="ACT" evidence="6">
    <location>
        <begin position="327"/>
        <end position="403"/>
    </location>
</feature>
<dbReference type="InterPro" id="IPR044561">
    <property type="entry name" value="ACT_ThrD-II-like"/>
</dbReference>
<dbReference type="KEGG" id="paca:ID47_02725"/>
<dbReference type="InterPro" id="IPR036052">
    <property type="entry name" value="TrpB-like_PALP_sf"/>
</dbReference>
<dbReference type="eggNOG" id="COG1171">
    <property type="taxonomic scope" value="Bacteria"/>
</dbReference>